<evidence type="ECO:0000256" key="1">
    <source>
        <dbReference type="SAM" id="MobiDB-lite"/>
    </source>
</evidence>
<feature type="non-terminal residue" evidence="2">
    <location>
        <position position="1"/>
    </location>
</feature>
<gene>
    <name evidence="2" type="ORF">METZ01_LOCUS399633</name>
</gene>
<feature type="region of interest" description="Disordered" evidence="1">
    <location>
        <begin position="1"/>
        <end position="25"/>
    </location>
</feature>
<dbReference type="AlphaFoldDB" id="A0A382VJS3"/>
<feature type="compositionally biased region" description="Basic residues" evidence="1">
    <location>
        <begin position="81"/>
        <end position="91"/>
    </location>
</feature>
<sequence>LRRSRHALGGQFTGVSLPRPPRGSLRRALRPWLDDHRRRYRRDRCRCRHPTTSQHRPWTLQPLRRGTGLHPCRREHTGWNLHHHRPGRRPSRAPANTV</sequence>
<evidence type="ECO:0000313" key="2">
    <source>
        <dbReference type="EMBL" id="SVD46779.1"/>
    </source>
</evidence>
<name>A0A382VJS3_9ZZZZ</name>
<feature type="non-terminal residue" evidence="2">
    <location>
        <position position="98"/>
    </location>
</feature>
<protein>
    <submittedName>
        <fullName evidence="2">Uncharacterized protein</fullName>
    </submittedName>
</protein>
<reference evidence="2" key="1">
    <citation type="submission" date="2018-05" db="EMBL/GenBank/DDBJ databases">
        <authorList>
            <person name="Lanie J.A."/>
            <person name="Ng W.-L."/>
            <person name="Kazmierczak K.M."/>
            <person name="Andrzejewski T.M."/>
            <person name="Davidsen T.M."/>
            <person name="Wayne K.J."/>
            <person name="Tettelin H."/>
            <person name="Glass J.I."/>
            <person name="Rusch D."/>
            <person name="Podicherti R."/>
            <person name="Tsui H.-C.T."/>
            <person name="Winkler M.E."/>
        </authorList>
    </citation>
    <scope>NUCLEOTIDE SEQUENCE</scope>
</reference>
<accession>A0A382VJS3</accession>
<dbReference type="EMBL" id="UINC01152544">
    <property type="protein sequence ID" value="SVD46779.1"/>
    <property type="molecule type" value="Genomic_DNA"/>
</dbReference>
<organism evidence="2">
    <name type="scientific">marine metagenome</name>
    <dbReference type="NCBI Taxonomy" id="408172"/>
    <lineage>
        <taxon>unclassified sequences</taxon>
        <taxon>metagenomes</taxon>
        <taxon>ecological metagenomes</taxon>
    </lineage>
</organism>
<feature type="region of interest" description="Disordered" evidence="1">
    <location>
        <begin position="48"/>
        <end position="98"/>
    </location>
</feature>
<proteinExistence type="predicted"/>